<evidence type="ECO:0000313" key="3">
    <source>
        <dbReference type="Proteomes" id="UP000232722"/>
    </source>
</evidence>
<dbReference type="AlphaFoldDB" id="A0A2N0NM40"/>
<evidence type="ECO:0000313" key="2">
    <source>
        <dbReference type="EMBL" id="PKB95651.1"/>
    </source>
</evidence>
<dbReference type="VEuPathDB" id="FungiDB:RhiirA1_478511"/>
<evidence type="ECO:0000256" key="1">
    <source>
        <dbReference type="SAM" id="MobiDB-lite"/>
    </source>
</evidence>
<reference evidence="2 3" key="2">
    <citation type="submission" date="2017-09" db="EMBL/GenBank/DDBJ databases">
        <title>Extensive intraspecific genome diversity in a model arbuscular mycorrhizal fungus.</title>
        <authorList>
            <person name="Chen E.C."/>
            <person name="Morin E."/>
            <person name="Beaudet D."/>
            <person name="Noel J."/>
            <person name="Ndikumana S."/>
            <person name="Charron P."/>
            <person name="St-Onge C."/>
            <person name="Giorgi J."/>
            <person name="Grigoriev I.V."/>
            <person name="Roux C."/>
            <person name="Martin F.M."/>
            <person name="Corradi N."/>
        </authorList>
    </citation>
    <scope>NUCLEOTIDE SEQUENCE [LARGE SCALE GENOMIC DNA]</scope>
    <source>
        <strain evidence="2 3">A5</strain>
    </source>
</reference>
<dbReference type="Proteomes" id="UP000232722">
    <property type="component" value="Unassembled WGS sequence"/>
</dbReference>
<reference evidence="2 3" key="1">
    <citation type="submission" date="2016-04" db="EMBL/GenBank/DDBJ databases">
        <title>Genome analyses suggest a sexual origin of heterokaryosis in a supposedly ancient asexual fungus.</title>
        <authorList>
            <person name="Ropars J."/>
            <person name="Sedzielewska K."/>
            <person name="Noel J."/>
            <person name="Charron P."/>
            <person name="Farinelli L."/>
            <person name="Marton T."/>
            <person name="Kruger M."/>
            <person name="Pelin A."/>
            <person name="Brachmann A."/>
            <person name="Corradi N."/>
        </authorList>
    </citation>
    <scope>NUCLEOTIDE SEQUENCE [LARGE SCALE GENOMIC DNA]</scope>
    <source>
        <strain evidence="2 3">A5</strain>
    </source>
</reference>
<name>A0A2N0NM40_9GLOM</name>
<feature type="compositionally biased region" description="Low complexity" evidence="1">
    <location>
        <begin position="62"/>
        <end position="76"/>
    </location>
</feature>
<gene>
    <name evidence="2" type="ORF">RhiirA5_436317</name>
</gene>
<comment type="caution">
    <text evidence="2">The sequence shown here is derived from an EMBL/GenBank/DDBJ whole genome shotgun (WGS) entry which is preliminary data.</text>
</comment>
<protein>
    <submittedName>
        <fullName evidence="2">Uncharacterized protein</fullName>
    </submittedName>
</protein>
<organism evidence="2 3">
    <name type="scientific">Rhizophagus irregularis</name>
    <dbReference type="NCBI Taxonomy" id="588596"/>
    <lineage>
        <taxon>Eukaryota</taxon>
        <taxon>Fungi</taxon>
        <taxon>Fungi incertae sedis</taxon>
        <taxon>Mucoromycota</taxon>
        <taxon>Glomeromycotina</taxon>
        <taxon>Glomeromycetes</taxon>
        <taxon>Glomerales</taxon>
        <taxon>Glomeraceae</taxon>
        <taxon>Rhizophagus</taxon>
    </lineage>
</organism>
<sequence length="146" mass="16729">MRNLRSKRKIIDGFETNTNSISNGKKKKQKTNIQKVKPLITRPTINKTSVDDNSSKSPTPKTTLDTTLSDNDLLDSPHLPSIDIENPNKIFTSDTTNQSPNGIESQMKNLFDFCKQMYDHTVTMFQKQEKTMNQMQSQFKQTKSKN</sequence>
<feature type="region of interest" description="Disordered" evidence="1">
    <location>
        <begin position="1"/>
        <end position="104"/>
    </location>
</feature>
<proteinExistence type="predicted"/>
<accession>A0A2N0NM40</accession>
<dbReference type="EMBL" id="LLXJ01004581">
    <property type="protein sequence ID" value="PKB95651.1"/>
    <property type="molecule type" value="Genomic_DNA"/>
</dbReference>
<feature type="compositionally biased region" description="Polar residues" evidence="1">
    <location>
        <begin position="89"/>
        <end position="104"/>
    </location>
</feature>